<accession>A0ABQ9Y0N7</accession>
<comment type="caution">
    <text evidence="2">The sequence shown here is derived from an EMBL/GenBank/DDBJ whole genome shotgun (WGS) entry which is preliminary data.</text>
</comment>
<feature type="compositionally biased region" description="Basic residues" evidence="1">
    <location>
        <begin position="136"/>
        <end position="145"/>
    </location>
</feature>
<feature type="compositionally biased region" description="Polar residues" evidence="1">
    <location>
        <begin position="353"/>
        <end position="378"/>
    </location>
</feature>
<sequence length="521" mass="56947">MESTVLSEEDSTPAERIQLYLDLRTKLQAAIRFLNIDHHIQYHFDQLCQCLNLRLVSLATNMDHFPMTLALSLAPSFFYSASEDSGLIAIPPKAEQAIVEAIKNGILDDERNPYIWKAESFAVKVVSLSAQSQSHSQHRRPRKSTSNRNSRVSTPSALNMRTAGTSLSPSYKPNQLLIPSLDDHRICESLSPISLNVSPDPFISPSHCDSTDYLANPSSANPRRPNRRQRIQEMTHNTHDYSLSIESAPVLFPEIVVESNTNSTSSLHPSGSHTSTFVPPLQFNFSESSPTVSSPPLNLHDSSPNFRRRHRNSQTSASVAQSRLAPLPADGLRRSMADSMPARPPSRLAPISPSVSPQPSRHSTQMAVLASSEDQSPAASFDQPHLSIEAEPDGAVDPTDQKPLKKNRSSKRLSLPPVHQTNQPLAVPLPTLHISPRLHSATLHPQYSLSSTVPLPLTQISPHPQSRFSLSATAGQSSTTSPTSFLLPASLSPMNIACDDDVVSGAQGRRLVVSPKRARHG</sequence>
<gene>
    <name evidence="2" type="ORF">BLNAU_7675</name>
</gene>
<feature type="region of interest" description="Disordered" evidence="1">
    <location>
        <begin position="132"/>
        <end position="173"/>
    </location>
</feature>
<name>A0ABQ9Y0N7_9EUKA</name>
<dbReference type="EMBL" id="JARBJD010000047">
    <property type="protein sequence ID" value="KAK2957297.1"/>
    <property type="molecule type" value="Genomic_DNA"/>
</dbReference>
<keyword evidence="3" id="KW-1185">Reference proteome</keyword>
<reference evidence="2 3" key="1">
    <citation type="journal article" date="2022" name="bioRxiv">
        <title>Genomics of Preaxostyla Flagellates Illuminates Evolutionary Transitions and the Path Towards Mitochondrial Loss.</title>
        <authorList>
            <person name="Novak L.V.F."/>
            <person name="Treitli S.C."/>
            <person name="Pyrih J."/>
            <person name="Halakuc P."/>
            <person name="Pipaliya S.V."/>
            <person name="Vacek V."/>
            <person name="Brzon O."/>
            <person name="Soukal P."/>
            <person name="Eme L."/>
            <person name="Dacks J.B."/>
            <person name="Karnkowska A."/>
            <person name="Elias M."/>
            <person name="Hampl V."/>
        </authorList>
    </citation>
    <scope>NUCLEOTIDE SEQUENCE [LARGE SCALE GENOMIC DNA]</scope>
    <source>
        <strain evidence="2">NAU3</strain>
        <tissue evidence="2">Gut</tissue>
    </source>
</reference>
<proteinExistence type="predicted"/>
<evidence type="ECO:0000313" key="3">
    <source>
        <dbReference type="Proteomes" id="UP001281761"/>
    </source>
</evidence>
<protein>
    <submittedName>
        <fullName evidence="2">Uncharacterized protein</fullName>
    </submittedName>
</protein>
<dbReference type="Proteomes" id="UP001281761">
    <property type="component" value="Unassembled WGS sequence"/>
</dbReference>
<organism evidence="2 3">
    <name type="scientific">Blattamonas nauphoetae</name>
    <dbReference type="NCBI Taxonomy" id="2049346"/>
    <lineage>
        <taxon>Eukaryota</taxon>
        <taxon>Metamonada</taxon>
        <taxon>Preaxostyla</taxon>
        <taxon>Oxymonadida</taxon>
        <taxon>Blattamonas</taxon>
    </lineage>
</organism>
<evidence type="ECO:0000313" key="2">
    <source>
        <dbReference type="EMBL" id="KAK2957297.1"/>
    </source>
</evidence>
<feature type="compositionally biased region" description="Polar residues" evidence="1">
    <location>
        <begin position="261"/>
        <end position="305"/>
    </location>
</feature>
<feature type="region of interest" description="Disordered" evidence="1">
    <location>
        <begin position="261"/>
        <end position="424"/>
    </location>
</feature>
<evidence type="ECO:0000256" key="1">
    <source>
        <dbReference type="SAM" id="MobiDB-lite"/>
    </source>
</evidence>
<feature type="compositionally biased region" description="Polar residues" evidence="1">
    <location>
        <begin position="146"/>
        <end position="173"/>
    </location>
</feature>